<keyword evidence="3" id="KW-1185">Reference proteome</keyword>
<gene>
    <name evidence="2" type="ORF">NYF23_13160</name>
</gene>
<feature type="chain" id="PRO_5046132799" evidence="1">
    <location>
        <begin position="21"/>
        <end position="356"/>
    </location>
</feature>
<dbReference type="Proteomes" id="UP001059934">
    <property type="component" value="Chromosome"/>
</dbReference>
<feature type="signal peptide" evidence="1">
    <location>
        <begin position="1"/>
        <end position="20"/>
    </location>
</feature>
<proteinExistence type="predicted"/>
<accession>A0ABY5TM69</accession>
<organism evidence="2 3">
    <name type="scientific">SAR92 clade bacterium H455</name>
    <dbReference type="NCBI Taxonomy" id="2974818"/>
    <lineage>
        <taxon>Bacteria</taxon>
        <taxon>Pseudomonadati</taxon>
        <taxon>Pseudomonadota</taxon>
        <taxon>Gammaproteobacteria</taxon>
        <taxon>Cellvibrionales</taxon>
        <taxon>Porticoccaceae</taxon>
        <taxon>SAR92 clade</taxon>
    </lineage>
</organism>
<reference evidence="2" key="1">
    <citation type="submission" date="2022-08" db="EMBL/GenBank/DDBJ databases">
        <title>Catabolic pathway analysis in culturable SAR92 clade bacteria reveals their overlooked roles in DMSP degradation in coastal seas.</title>
        <authorList>
            <person name="He X."/>
            <person name="Zhang X."/>
            <person name="Zhang Y."/>
        </authorList>
    </citation>
    <scope>NUCLEOTIDE SEQUENCE</scope>
    <source>
        <strain evidence="2">H455</strain>
    </source>
</reference>
<sequence>MRGKFILTTILGLAVSAAMAEGIDASADNAKVASNQAERKKAPDRSQSVENVLLEEHVLFDRAWSVELGYSYAHFDRSELILRGFLALDAIFLGELSVDEIEGDIITNTLTARWTATPRLQLDLQVPYLYRVTRYRSRGQDLSSLTTSETDIEVSDLGDASIGFSYRLLPENLNRPDIVWNSRVTAPTGEEPYGIDIIEVDASNSNLNVPMELPTGTGLWSASTGVSLVKTSDPAILFASLNYTHYFAEDFADIGSTPDLLMPGKIQLGDTYQLSLGVAFAVNERLSYSFSYAQQFFEKAKINDTKQVTTDAMTGTFNLGVTYGLTENLAMVTSLGLGLTSDTSDFTFGMKFPYRF</sequence>
<name>A0ABY5TM69_9GAMM</name>
<keyword evidence="1" id="KW-0732">Signal</keyword>
<protein>
    <submittedName>
        <fullName evidence="2">Transporter</fullName>
    </submittedName>
</protein>
<evidence type="ECO:0000313" key="3">
    <source>
        <dbReference type="Proteomes" id="UP001059934"/>
    </source>
</evidence>
<evidence type="ECO:0000313" key="2">
    <source>
        <dbReference type="EMBL" id="UVW34947.1"/>
    </source>
</evidence>
<dbReference type="Gene3D" id="2.40.160.60">
    <property type="entry name" value="Outer membrane protein transport protein (OMPP1/FadL/TodX)"/>
    <property type="match status" value="1"/>
</dbReference>
<evidence type="ECO:0000256" key="1">
    <source>
        <dbReference type="SAM" id="SignalP"/>
    </source>
</evidence>
<dbReference type="EMBL" id="CP103416">
    <property type="protein sequence ID" value="UVW34947.1"/>
    <property type="molecule type" value="Genomic_DNA"/>
</dbReference>